<evidence type="ECO:0008006" key="3">
    <source>
        <dbReference type="Google" id="ProtNLM"/>
    </source>
</evidence>
<sequence>MGDDYEMRLYDVGEYDEEPPPRRAARPYQSTVSYAEAEIQHGLGRLGVDRSGALAHIEFDDSALRRMRPDPLGDYLLAALRTAEEMARRKRIGGHRRDR</sequence>
<keyword evidence="2" id="KW-1185">Reference proteome</keyword>
<organism evidence="1 2">
    <name type="scientific">Kibdelosporangium persicum</name>
    <dbReference type="NCBI Taxonomy" id="2698649"/>
    <lineage>
        <taxon>Bacteria</taxon>
        <taxon>Bacillati</taxon>
        <taxon>Actinomycetota</taxon>
        <taxon>Actinomycetes</taxon>
        <taxon>Pseudonocardiales</taxon>
        <taxon>Pseudonocardiaceae</taxon>
        <taxon>Kibdelosporangium</taxon>
    </lineage>
</organism>
<gene>
    <name evidence="1" type="ORF">GC106_36480</name>
</gene>
<proteinExistence type="predicted"/>
<dbReference type="EMBL" id="JAAATY010000010">
    <property type="protein sequence ID" value="NRN66423.1"/>
    <property type="molecule type" value="Genomic_DNA"/>
</dbReference>
<accession>A0ABX2F5G2</accession>
<protein>
    <recommendedName>
        <fullName evidence="3">DivIVA domain-containing protein</fullName>
    </recommendedName>
</protein>
<comment type="caution">
    <text evidence="1">The sequence shown here is derived from an EMBL/GenBank/DDBJ whole genome shotgun (WGS) entry which is preliminary data.</text>
</comment>
<name>A0ABX2F5G2_9PSEU</name>
<dbReference type="Proteomes" id="UP000763557">
    <property type="component" value="Unassembled WGS sequence"/>
</dbReference>
<evidence type="ECO:0000313" key="1">
    <source>
        <dbReference type="EMBL" id="NRN66423.1"/>
    </source>
</evidence>
<dbReference type="RefSeq" id="WP_173132447.1">
    <property type="nucleotide sequence ID" value="NZ_CBCSGW010000003.1"/>
</dbReference>
<reference evidence="1 2" key="1">
    <citation type="submission" date="2020-01" db="EMBL/GenBank/DDBJ databases">
        <title>Kibdelosporangium persica a novel Actinomycetes from a hot desert in Iran.</title>
        <authorList>
            <person name="Safaei N."/>
            <person name="Zaburannyi N."/>
            <person name="Mueller R."/>
            <person name="Wink J."/>
        </authorList>
    </citation>
    <scope>NUCLEOTIDE SEQUENCE [LARGE SCALE GENOMIC DNA]</scope>
    <source>
        <strain evidence="1 2">4NS15</strain>
    </source>
</reference>
<evidence type="ECO:0000313" key="2">
    <source>
        <dbReference type="Proteomes" id="UP000763557"/>
    </source>
</evidence>